<dbReference type="PRINTS" id="PR00109">
    <property type="entry name" value="TYRKINASE"/>
</dbReference>
<feature type="compositionally biased region" description="Low complexity" evidence="8">
    <location>
        <begin position="181"/>
        <end position="197"/>
    </location>
</feature>
<keyword evidence="7" id="KW-0175">Coiled coil</keyword>
<dbReference type="Pfam" id="PF07714">
    <property type="entry name" value="PK_Tyr_Ser-Thr"/>
    <property type="match status" value="1"/>
</dbReference>
<feature type="region of interest" description="Disordered" evidence="8">
    <location>
        <begin position="181"/>
        <end position="200"/>
    </location>
</feature>
<evidence type="ECO:0000313" key="10">
    <source>
        <dbReference type="EMBL" id="CAD8647213.1"/>
    </source>
</evidence>
<feature type="compositionally biased region" description="Polar residues" evidence="8">
    <location>
        <begin position="130"/>
        <end position="162"/>
    </location>
</feature>
<evidence type="ECO:0000256" key="7">
    <source>
        <dbReference type="SAM" id="Coils"/>
    </source>
</evidence>
<evidence type="ECO:0000256" key="4">
    <source>
        <dbReference type="ARBA" id="ARBA00022777"/>
    </source>
</evidence>
<dbReference type="AlphaFoldDB" id="A0A7S0QLV0"/>
<dbReference type="Gene3D" id="3.30.200.20">
    <property type="entry name" value="Phosphorylase Kinase, domain 1"/>
    <property type="match status" value="1"/>
</dbReference>
<dbReference type="InterPro" id="IPR001245">
    <property type="entry name" value="Ser-Thr/Tyr_kinase_cat_dom"/>
</dbReference>
<dbReference type="PANTHER" id="PTHR44329:SF288">
    <property type="entry name" value="MITOGEN-ACTIVATED PROTEIN KINASE KINASE KINASE 20"/>
    <property type="match status" value="1"/>
</dbReference>
<dbReference type="GO" id="GO:0004674">
    <property type="term" value="F:protein serine/threonine kinase activity"/>
    <property type="evidence" value="ECO:0007669"/>
    <property type="project" value="UniProtKB-KW"/>
</dbReference>
<dbReference type="SMART" id="SM00220">
    <property type="entry name" value="S_TKc"/>
    <property type="match status" value="1"/>
</dbReference>
<feature type="coiled-coil region" evidence="7">
    <location>
        <begin position="478"/>
        <end position="519"/>
    </location>
</feature>
<feature type="coiled-coil region" evidence="7">
    <location>
        <begin position="630"/>
        <end position="657"/>
    </location>
</feature>
<evidence type="ECO:0000256" key="2">
    <source>
        <dbReference type="ARBA" id="ARBA00022679"/>
    </source>
</evidence>
<dbReference type="InterPro" id="IPR011009">
    <property type="entry name" value="Kinase-like_dom_sf"/>
</dbReference>
<feature type="compositionally biased region" description="Basic and acidic residues" evidence="8">
    <location>
        <begin position="315"/>
        <end position="326"/>
    </location>
</feature>
<dbReference type="PROSITE" id="PS00108">
    <property type="entry name" value="PROTEIN_KINASE_ST"/>
    <property type="match status" value="1"/>
</dbReference>
<evidence type="ECO:0000256" key="1">
    <source>
        <dbReference type="ARBA" id="ARBA00022527"/>
    </source>
</evidence>
<accession>A0A7S0QLV0</accession>
<feature type="compositionally biased region" description="Low complexity" evidence="8">
    <location>
        <begin position="108"/>
        <end position="122"/>
    </location>
</feature>
<feature type="domain" description="Protein kinase" evidence="9">
    <location>
        <begin position="670"/>
        <end position="931"/>
    </location>
</feature>
<keyword evidence="1" id="KW-0723">Serine/threonine-protein kinase</keyword>
<protein>
    <recommendedName>
        <fullName evidence="9">Protein kinase domain-containing protein</fullName>
    </recommendedName>
</protein>
<evidence type="ECO:0000256" key="6">
    <source>
        <dbReference type="PROSITE-ProRule" id="PRU10141"/>
    </source>
</evidence>
<evidence type="ECO:0000256" key="5">
    <source>
        <dbReference type="ARBA" id="ARBA00022840"/>
    </source>
</evidence>
<keyword evidence="4" id="KW-0418">Kinase</keyword>
<feature type="compositionally biased region" description="Polar residues" evidence="8">
    <location>
        <begin position="93"/>
        <end position="107"/>
    </location>
</feature>
<dbReference type="Gene3D" id="1.10.510.10">
    <property type="entry name" value="Transferase(Phosphotransferase) domain 1"/>
    <property type="match status" value="1"/>
</dbReference>
<feature type="region of interest" description="Disordered" evidence="8">
    <location>
        <begin position="1"/>
        <end position="32"/>
    </location>
</feature>
<feature type="binding site" evidence="6">
    <location>
        <position position="696"/>
    </location>
    <ligand>
        <name>ATP</name>
        <dbReference type="ChEBI" id="CHEBI:30616"/>
    </ligand>
</feature>
<feature type="region of interest" description="Disordered" evidence="8">
    <location>
        <begin position="423"/>
        <end position="443"/>
    </location>
</feature>
<feature type="region of interest" description="Disordered" evidence="8">
    <location>
        <begin position="79"/>
        <end position="162"/>
    </location>
</feature>
<feature type="region of interest" description="Disordered" evidence="8">
    <location>
        <begin position="261"/>
        <end position="344"/>
    </location>
</feature>
<sequence>MHHNYQQPGENNHRPSQDAFVRGNGPSTSHVPYVQGIFQPVSTVPTYGPRDPNIAGSYSPLYHTVQYSAPSSRMALPNAAQGTLVPPNDTRGNHASDNNNRAPGQQPSNVGSSGDSHSSKGSIHVAGATRNPQQVNQTSAAANSHVLQSAQQSTMHNTLQSYSSEGGAANQLHAHKIQRPIQPQQQSLPQQRQQPQHPTYPSLANLHVATQHPNAPPGIGGGVLGHYVPASPYAAMNLWQPGHPGHAPAVPSLRASAPEIDAGRGGAASGTSGRRVPDWSATSPVQAERRGRASFSGQAATVCISGPVGGGLSSREPERRSMDRTPRRIQPGAAERAVQPLQRQHNPTVTEGHFRAAAAAAAATSQLWGMEGVAAGSTPFHPSFSVSQKGVIAPERRSFSEGSSASTRSLPVALVAEEVAELPRQRATESTEASELDPAQAGHVSAIRPSAPGFLTKDSHGAISTTGGVVNPTTLSEIGQLRREVEELRSQVLVLRASLECRDQDVARLNRQLQEVEINGGGRGKISIHGPGTDMNTVEMRAVLSTEQMLQDGKEWDRRTSVDSQDSVLFSSLRHEPHSTVTPSSSIHLPRPPPMLLETVPGLSFNATGTEAQNGRGSQASISVEHVPGKEDDRREVLHLRERLSAIEEALQLMRDEARARTPTVEAADISFVRLLGRGSFAEVHRAIWRIPCAVKRLRDGVRANQYEARKFHREASLLRSLLHPGVLRVFGFCKADFLLITEVVEGGSLHNLIHSSPHTKLQHSVVLQFAAQVADILRYLHLCRVVHRDLKPENLLVDSAAGSILKLADFGLACEKHGEYIKTQSNLAGTPRYMAPEAYRDELCTEKIDIYSFAMLTWEMLTGQLPWDGSNFQDVRHAVACAGERPPTPPNTPLPLAELITDCWHADPEERPSATEILARISEMGVRSKFQDIRSSRIRWDKTPQTQDITSSKGSVGLESVLSDGIHQPSRDHVKLTKPVAAQGEFASC</sequence>
<dbReference type="InterPro" id="IPR051681">
    <property type="entry name" value="Ser/Thr_Kinases-Pseudokinases"/>
</dbReference>
<proteinExistence type="predicted"/>
<keyword evidence="2" id="KW-0808">Transferase</keyword>
<dbReference type="EMBL" id="HBEZ01045126">
    <property type="protein sequence ID" value="CAD8647213.1"/>
    <property type="molecule type" value="Transcribed_RNA"/>
</dbReference>
<dbReference type="SUPFAM" id="SSF56112">
    <property type="entry name" value="Protein kinase-like (PK-like)"/>
    <property type="match status" value="1"/>
</dbReference>
<dbReference type="PROSITE" id="PS00107">
    <property type="entry name" value="PROTEIN_KINASE_ATP"/>
    <property type="match status" value="1"/>
</dbReference>
<evidence type="ECO:0000256" key="3">
    <source>
        <dbReference type="ARBA" id="ARBA00022741"/>
    </source>
</evidence>
<dbReference type="GO" id="GO:0005524">
    <property type="term" value="F:ATP binding"/>
    <property type="evidence" value="ECO:0007669"/>
    <property type="project" value="UniProtKB-UniRule"/>
</dbReference>
<name>A0A7S0QLV0_9CRYP</name>
<keyword evidence="5 6" id="KW-0067">ATP-binding</keyword>
<dbReference type="PROSITE" id="PS50011">
    <property type="entry name" value="PROTEIN_KINASE_DOM"/>
    <property type="match status" value="1"/>
</dbReference>
<organism evidence="10">
    <name type="scientific">Cryptomonas curvata</name>
    <dbReference type="NCBI Taxonomy" id="233186"/>
    <lineage>
        <taxon>Eukaryota</taxon>
        <taxon>Cryptophyceae</taxon>
        <taxon>Cryptomonadales</taxon>
        <taxon>Cryptomonadaceae</taxon>
        <taxon>Cryptomonas</taxon>
    </lineage>
</organism>
<dbReference type="PANTHER" id="PTHR44329">
    <property type="entry name" value="SERINE/THREONINE-PROTEIN KINASE TNNI3K-RELATED"/>
    <property type="match status" value="1"/>
</dbReference>
<gene>
    <name evidence="10" type="ORF">CCUR1050_LOCUS24863</name>
</gene>
<evidence type="ECO:0000256" key="8">
    <source>
        <dbReference type="SAM" id="MobiDB-lite"/>
    </source>
</evidence>
<keyword evidence="3 6" id="KW-0547">Nucleotide-binding</keyword>
<dbReference type="InterPro" id="IPR017441">
    <property type="entry name" value="Protein_kinase_ATP_BS"/>
</dbReference>
<dbReference type="InterPro" id="IPR000719">
    <property type="entry name" value="Prot_kinase_dom"/>
</dbReference>
<feature type="compositionally biased region" description="Polar residues" evidence="8">
    <location>
        <begin position="1"/>
        <end position="10"/>
    </location>
</feature>
<evidence type="ECO:0000259" key="9">
    <source>
        <dbReference type="PROSITE" id="PS50011"/>
    </source>
</evidence>
<dbReference type="InterPro" id="IPR008271">
    <property type="entry name" value="Ser/Thr_kinase_AS"/>
</dbReference>
<reference evidence="10" key="1">
    <citation type="submission" date="2021-01" db="EMBL/GenBank/DDBJ databases">
        <authorList>
            <person name="Corre E."/>
            <person name="Pelletier E."/>
            <person name="Niang G."/>
            <person name="Scheremetjew M."/>
            <person name="Finn R."/>
            <person name="Kale V."/>
            <person name="Holt S."/>
            <person name="Cochrane G."/>
            <person name="Meng A."/>
            <person name="Brown T."/>
            <person name="Cohen L."/>
        </authorList>
    </citation>
    <scope>NUCLEOTIDE SEQUENCE</scope>
    <source>
        <strain evidence="10">CCAP979/52</strain>
    </source>
</reference>